<keyword evidence="8" id="KW-0804">Transcription</keyword>
<evidence type="ECO:0000313" key="11">
    <source>
        <dbReference type="EMBL" id="KAJ3609401.1"/>
    </source>
</evidence>
<comment type="caution">
    <text evidence="11">The sequence shown here is derived from an EMBL/GenBank/DDBJ whole genome shotgun (WGS) entry which is preliminary data.</text>
</comment>
<keyword evidence="5" id="KW-0805">Transcription regulation</keyword>
<dbReference type="GO" id="GO:0010468">
    <property type="term" value="P:regulation of gene expression"/>
    <property type="evidence" value="ECO:0007669"/>
    <property type="project" value="TreeGrafter"/>
</dbReference>
<dbReference type="Proteomes" id="UP001148018">
    <property type="component" value="Unassembled WGS sequence"/>
</dbReference>
<proteinExistence type="predicted"/>
<dbReference type="InterPro" id="IPR045762">
    <property type="entry name" value="ADNP_Znf"/>
</dbReference>
<keyword evidence="3" id="KW-0863">Zinc-finger</keyword>
<keyword evidence="6" id="KW-0238">DNA-binding</keyword>
<dbReference type="GO" id="GO:0008270">
    <property type="term" value="F:zinc ion binding"/>
    <property type="evidence" value="ECO:0007669"/>
    <property type="project" value="UniProtKB-KW"/>
</dbReference>
<dbReference type="AlphaFoldDB" id="A0A9Q0IU93"/>
<name>A0A9Q0IU93_9TELE</name>
<evidence type="ECO:0000256" key="1">
    <source>
        <dbReference type="ARBA" id="ARBA00022723"/>
    </source>
</evidence>
<organism evidence="11 12">
    <name type="scientific">Muraenolepis orangiensis</name>
    <name type="common">Patagonian moray cod</name>
    <dbReference type="NCBI Taxonomy" id="630683"/>
    <lineage>
        <taxon>Eukaryota</taxon>
        <taxon>Metazoa</taxon>
        <taxon>Chordata</taxon>
        <taxon>Craniata</taxon>
        <taxon>Vertebrata</taxon>
        <taxon>Euteleostomi</taxon>
        <taxon>Actinopterygii</taxon>
        <taxon>Neopterygii</taxon>
        <taxon>Teleostei</taxon>
        <taxon>Neoteleostei</taxon>
        <taxon>Acanthomorphata</taxon>
        <taxon>Zeiogadaria</taxon>
        <taxon>Gadariae</taxon>
        <taxon>Gadiformes</taxon>
        <taxon>Muraenolepidoidei</taxon>
        <taxon>Muraenolepididae</taxon>
        <taxon>Muraenolepis</taxon>
    </lineage>
</organism>
<dbReference type="EMBL" id="JANIIK010000039">
    <property type="protein sequence ID" value="KAJ3609401.1"/>
    <property type="molecule type" value="Genomic_DNA"/>
</dbReference>
<evidence type="ECO:0000259" key="10">
    <source>
        <dbReference type="Pfam" id="PF19627"/>
    </source>
</evidence>
<reference evidence="11" key="1">
    <citation type="submission" date="2022-07" db="EMBL/GenBank/DDBJ databases">
        <title>Chromosome-level genome of Muraenolepis orangiensis.</title>
        <authorList>
            <person name="Kim J."/>
        </authorList>
    </citation>
    <scope>NUCLEOTIDE SEQUENCE</scope>
    <source>
        <strain evidence="11">KU_S4_2022</strain>
        <tissue evidence="11">Muscle</tissue>
    </source>
</reference>
<evidence type="ECO:0000256" key="3">
    <source>
        <dbReference type="ARBA" id="ARBA00022771"/>
    </source>
</evidence>
<evidence type="ECO:0000256" key="9">
    <source>
        <dbReference type="ARBA" id="ARBA00023242"/>
    </source>
</evidence>
<evidence type="ECO:0000256" key="2">
    <source>
        <dbReference type="ARBA" id="ARBA00022737"/>
    </source>
</evidence>
<keyword evidence="4" id="KW-0862">Zinc</keyword>
<evidence type="ECO:0000256" key="6">
    <source>
        <dbReference type="ARBA" id="ARBA00023125"/>
    </source>
</evidence>
<dbReference type="GO" id="GO:0005634">
    <property type="term" value="C:nucleus"/>
    <property type="evidence" value="ECO:0007669"/>
    <property type="project" value="TreeGrafter"/>
</dbReference>
<evidence type="ECO:0000256" key="5">
    <source>
        <dbReference type="ARBA" id="ARBA00023015"/>
    </source>
</evidence>
<dbReference type="Pfam" id="PF19627">
    <property type="entry name" value="ADNP_N"/>
    <property type="match status" value="1"/>
</dbReference>
<dbReference type="OrthoDB" id="8891572at2759"/>
<dbReference type="InterPro" id="IPR038861">
    <property type="entry name" value="ADNP/ADNP2"/>
</dbReference>
<dbReference type="GO" id="GO:0003677">
    <property type="term" value="F:DNA binding"/>
    <property type="evidence" value="ECO:0007669"/>
    <property type="project" value="UniProtKB-KW"/>
</dbReference>
<dbReference type="PANTHER" id="PTHR15740:SF2">
    <property type="entry name" value="ACTIVITY-DEPENDENT NEUROPROTECTOR HOMEOBOX PROTEIN 2"/>
    <property type="match status" value="1"/>
</dbReference>
<keyword evidence="7" id="KW-0371">Homeobox</keyword>
<evidence type="ECO:0000313" key="12">
    <source>
        <dbReference type="Proteomes" id="UP001148018"/>
    </source>
</evidence>
<keyword evidence="2" id="KW-0677">Repeat</keyword>
<evidence type="ECO:0000256" key="8">
    <source>
        <dbReference type="ARBA" id="ARBA00023163"/>
    </source>
</evidence>
<sequence length="79" mass="9415">MYQLPVENIEKIRKSRKKVKNILSELGLQDCQNLLKDLREKSEDNLEEDEAFRNTDWKDLTEDDSYTKKKVRVALIPFT</sequence>
<gene>
    <name evidence="11" type="ORF">NHX12_023924</name>
</gene>
<keyword evidence="12" id="KW-1185">Reference proteome</keyword>
<keyword evidence="1" id="KW-0479">Metal-binding</keyword>
<keyword evidence="9" id="KW-0539">Nucleus</keyword>
<evidence type="ECO:0000256" key="4">
    <source>
        <dbReference type="ARBA" id="ARBA00022833"/>
    </source>
</evidence>
<feature type="domain" description="ADNP zinc finger" evidence="10">
    <location>
        <begin position="2"/>
        <end position="69"/>
    </location>
</feature>
<dbReference type="PANTHER" id="PTHR15740">
    <property type="entry name" value="NEUROPROTECTIVE PEPTIDE-CONTAINING PROTEIN"/>
    <property type="match status" value="1"/>
</dbReference>
<protein>
    <recommendedName>
        <fullName evidence="10">ADNP zinc finger domain-containing protein</fullName>
    </recommendedName>
</protein>
<evidence type="ECO:0000256" key="7">
    <source>
        <dbReference type="ARBA" id="ARBA00023155"/>
    </source>
</evidence>
<accession>A0A9Q0IU93</accession>